<proteinExistence type="predicted"/>
<dbReference type="AlphaFoldDB" id="A0A166R0Z5"/>
<evidence type="ECO:0000313" key="2">
    <source>
        <dbReference type="Proteomes" id="UP000076532"/>
    </source>
</evidence>
<evidence type="ECO:0000313" key="1">
    <source>
        <dbReference type="EMBL" id="KZP27780.1"/>
    </source>
</evidence>
<reference evidence="1 2" key="1">
    <citation type="journal article" date="2016" name="Mol. Biol. Evol.">
        <title>Comparative Genomics of Early-Diverging Mushroom-Forming Fungi Provides Insights into the Origins of Lignocellulose Decay Capabilities.</title>
        <authorList>
            <person name="Nagy L.G."/>
            <person name="Riley R."/>
            <person name="Tritt A."/>
            <person name="Adam C."/>
            <person name="Daum C."/>
            <person name="Floudas D."/>
            <person name="Sun H."/>
            <person name="Yadav J.S."/>
            <person name="Pangilinan J."/>
            <person name="Larsson K.H."/>
            <person name="Matsuura K."/>
            <person name="Barry K."/>
            <person name="Labutti K."/>
            <person name="Kuo R."/>
            <person name="Ohm R.A."/>
            <person name="Bhattacharya S.S."/>
            <person name="Shirouzu T."/>
            <person name="Yoshinaga Y."/>
            <person name="Martin F.M."/>
            <person name="Grigoriev I.V."/>
            <person name="Hibbett D.S."/>
        </authorList>
    </citation>
    <scope>NUCLEOTIDE SEQUENCE [LARGE SCALE GENOMIC DNA]</scope>
    <source>
        <strain evidence="1 2">CBS 109695</strain>
    </source>
</reference>
<evidence type="ECO:0008006" key="3">
    <source>
        <dbReference type="Google" id="ProtNLM"/>
    </source>
</evidence>
<dbReference type="EMBL" id="KV417507">
    <property type="protein sequence ID" value="KZP27780.1"/>
    <property type="molecule type" value="Genomic_DNA"/>
</dbReference>
<accession>A0A166R0Z5</accession>
<keyword evidence="2" id="KW-1185">Reference proteome</keyword>
<gene>
    <name evidence="1" type="ORF">FIBSPDRAFT_292580</name>
</gene>
<sequence length="195" mass="22013">MISVTSLDLQVAGDLIEQSQACLHADHFFIFYVNRKEVCTSQRKTREPPPRWIEQTRFRFDFSSTIRIVIFRQSLLAKRFPVKKYIVAEFNGKGVDLLDNSTEHEMRAESGDSVASRISVRLDYSSQSHAEFMKAVDEDMSRIGVPDSDAAQTTIPIAGQLGTVLQKIVPIVDQFAGVSAFLSFQRSILDLTSHR</sequence>
<organism evidence="1 2">
    <name type="scientific">Athelia psychrophila</name>
    <dbReference type="NCBI Taxonomy" id="1759441"/>
    <lineage>
        <taxon>Eukaryota</taxon>
        <taxon>Fungi</taxon>
        <taxon>Dikarya</taxon>
        <taxon>Basidiomycota</taxon>
        <taxon>Agaricomycotina</taxon>
        <taxon>Agaricomycetes</taxon>
        <taxon>Agaricomycetidae</taxon>
        <taxon>Atheliales</taxon>
        <taxon>Atheliaceae</taxon>
        <taxon>Athelia</taxon>
    </lineage>
</organism>
<dbReference type="Proteomes" id="UP000076532">
    <property type="component" value="Unassembled WGS sequence"/>
</dbReference>
<protein>
    <recommendedName>
        <fullName evidence="3">C2 domain-containing protein</fullName>
    </recommendedName>
</protein>
<name>A0A166R0Z5_9AGAM</name>